<evidence type="ECO:0000313" key="1">
    <source>
        <dbReference type="EMBL" id="DBA01802.1"/>
    </source>
</evidence>
<organism evidence="1 2">
    <name type="scientific">Lagenidium giganteum</name>
    <dbReference type="NCBI Taxonomy" id="4803"/>
    <lineage>
        <taxon>Eukaryota</taxon>
        <taxon>Sar</taxon>
        <taxon>Stramenopiles</taxon>
        <taxon>Oomycota</taxon>
        <taxon>Peronosporomycetes</taxon>
        <taxon>Pythiales</taxon>
        <taxon>Pythiaceae</taxon>
    </lineage>
</organism>
<reference evidence="1" key="2">
    <citation type="journal article" date="2023" name="Microbiol Resour">
        <title>Decontamination and Annotation of the Draft Genome Sequence of the Oomycete Lagenidium giganteum ARSEF 373.</title>
        <authorList>
            <person name="Morgan W.R."/>
            <person name="Tartar A."/>
        </authorList>
    </citation>
    <scope>NUCLEOTIDE SEQUENCE</scope>
    <source>
        <strain evidence="1">ARSEF 373</strain>
    </source>
</reference>
<keyword evidence="2" id="KW-1185">Reference proteome</keyword>
<dbReference type="AlphaFoldDB" id="A0AAV2Z839"/>
<evidence type="ECO:0000313" key="2">
    <source>
        <dbReference type="Proteomes" id="UP001146120"/>
    </source>
</evidence>
<gene>
    <name evidence="1" type="ORF">N0F65_002918</name>
</gene>
<dbReference type="Proteomes" id="UP001146120">
    <property type="component" value="Unassembled WGS sequence"/>
</dbReference>
<comment type="caution">
    <text evidence="1">The sequence shown here is derived from an EMBL/GenBank/DDBJ whole genome shotgun (WGS) entry which is preliminary data.</text>
</comment>
<accession>A0AAV2Z839</accession>
<proteinExistence type="predicted"/>
<dbReference type="EMBL" id="DAKRPA010000041">
    <property type="protein sequence ID" value="DBA01802.1"/>
    <property type="molecule type" value="Genomic_DNA"/>
</dbReference>
<name>A0AAV2Z839_9STRA</name>
<sequence length="26" mass="2948">MEACAIGRVSHVEDIVRWGGWLGRHI</sequence>
<protein>
    <submittedName>
        <fullName evidence="1">Uncharacterized protein</fullName>
    </submittedName>
</protein>
<reference evidence="1" key="1">
    <citation type="submission" date="2022-11" db="EMBL/GenBank/DDBJ databases">
        <authorList>
            <person name="Morgan W.R."/>
            <person name="Tartar A."/>
        </authorList>
    </citation>
    <scope>NUCLEOTIDE SEQUENCE</scope>
    <source>
        <strain evidence="1">ARSEF 373</strain>
    </source>
</reference>